<protein>
    <recommendedName>
        <fullName evidence="5">Golgi apparatus membrane protein TVP15</fullName>
    </recommendedName>
</protein>
<dbReference type="Proteomes" id="UP000825935">
    <property type="component" value="Chromosome 2"/>
</dbReference>
<feature type="coiled-coil region" evidence="1">
    <location>
        <begin position="163"/>
        <end position="197"/>
    </location>
</feature>
<proteinExistence type="predicted"/>
<feature type="transmembrane region" description="Helical" evidence="2">
    <location>
        <begin position="99"/>
        <end position="119"/>
    </location>
</feature>
<feature type="transmembrane region" description="Helical" evidence="2">
    <location>
        <begin position="31"/>
        <end position="55"/>
    </location>
</feature>
<evidence type="ECO:0000256" key="2">
    <source>
        <dbReference type="SAM" id="Phobius"/>
    </source>
</evidence>
<dbReference type="PANTHER" id="PTHR34965">
    <property type="entry name" value="OS07G0118300 PROTEIN"/>
    <property type="match status" value="1"/>
</dbReference>
<dbReference type="OrthoDB" id="206313at2759"/>
<evidence type="ECO:0008006" key="5">
    <source>
        <dbReference type="Google" id="ProtNLM"/>
    </source>
</evidence>
<reference evidence="3" key="1">
    <citation type="submission" date="2021-08" db="EMBL/GenBank/DDBJ databases">
        <title>WGS assembly of Ceratopteris richardii.</title>
        <authorList>
            <person name="Marchant D.B."/>
            <person name="Chen G."/>
            <person name="Jenkins J."/>
            <person name="Shu S."/>
            <person name="Leebens-Mack J."/>
            <person name="Grimwood J."/>
            <person name="Schmutz J."/>
            <person name="Soltis P."/>
            <person name="Soltis D."/>
            <person name="Chen Z.-H."/>
        </authorList>
    </citation>
    <scope>NUCLEOTIDE SEQUENCE</scope>
    <source>
        <strain evidence="3">Whitten #5841</strain>
        <tissue evidence="3">Leaf</tissue>
    </source>
</reference>
<dbReference type="PANTHER" id="PTHR34965:SF1">
    <property type="entry name" value="OS07G0118300 PROTEIN"/>
    <property type="match status" value="1"/>
</dbReference>
<comment type="caution">
    <text evidence="3">The sequence shown here is derived from an EMBL/GenBank/DDBJ whole genome shotgun (WGS) entry which is preliminary data.</text>
</comment>
<keyword evidence="2" id="KW-1133">Transmembrane helix</keyword>
<feature type="transmembrane region" description="Helical" evidence="2">
    <location>
        <begin position="139"/>
        <end position="159"/>
    </location>
</feature>
<accession>A0A8T2VBJ8</accession>
<evidence type="ECO:0000313" key="3">
    <source>
        <dbReference type="EMBL" id="KAH7444468.1"/>
    </source>
</evidence>
<evidence type="ECO:0000313" key="4">
    <source>
        <dbReference type="Proteomes" id="UP000825935"/>
    </source>
</evidence>
<feature type="transmembrane region" description="Helical" evidence="2">
    <location>
        <begin position="67"/>
        <end position="87"/>
    </location>
</feature>
<keyword evidence="1" id="KW-0175">Coiled coil</keyword>
<keyword evidence="2" id="KW-0812">Transmembrane</keyword>
<gene>
    <name evidence="3" type="ORF">KP509_02G079200</name>
</gene>
<dbReference type="OMA" id="QVLEYWA"/>
<keyword evidence="4" id="KW-1185">Reference proteome</keyword>
<dbReference type="EMBL" id="CM035407">
    <property type="protein sequence ID" value="KAH7444468.1"/>
    <property type="molecule type" value="Genomic_DNA"/>
</dbReference>
<name>A0A8T2VBJ8_CERRI</name>
<sequence length="197" mass="22321">MSSTHQDPELVPEDDTPPLLDHQYVKRNDSFLVACRCFSGITAISAILCVVANVFSAIHAFKSGDDIFGGVLRCYAIVIALFVAVAETEWQRIFQFWRILEYWAGRGMLQVFVAVMTRALSDLESGGQAMVILQQVSSYMLLGCGLVYIITGLLCIGHLKRYRMKKAESREQALRDLEELEQRRRELESLLARKSRN</sequence>
<keyword evidence="2" id="KW-0472">Membrane</keyword>
<dbReference type="AlphaFoldDB" id="A0A8T2VBJ8"/>
<evidence type="ECO:0000256" key="1">
    <source>
        <dbReference type="SAM" id="Coils"/>
    </source>
</evidence>
<organism evidence="3 4">
    <name type="scientific">Ceratopteris richardii</name>
    <name type="common">Triangle waterfern</name>
    <dbReference type="NCBI Taxonomy" id="49495"/>
    <lineage>
        <taxon>Eukaryota</taxon>
        <taxon>Viridiplantae</taxon>
        <taxon>Streptophyta</taxon>
        <taxon>Embryophyta</taxon>
        <taxon>Tracheophyta</taxon>
        <taxon>Polypodiopsida</taxon>
        <taxon>Polypodiidae</taxon>
        <taxon>Polypodiales</taxon>
        <taxon>Pteridineae</taxon>
        <taxon>Pteridaceae</taxon>
        <taxon>Parkerioideae</taxon>
        <taxon>Ceratopteris</taxon>
    </lineage>
</organism>